<dbReference type="Gene3D" id="2.30.110.10">
    <property type="entry name" value="Electron Transport, Fmn-binding Protein, Chain A"/>
    <property type="match status" value="1"/>
</dbReference>
<comment type="caution">
    <text evidence="1">The sequence shown here is derived from an EMBL/GenBank/DDBJ whole genome shotgun (WGS) entry which is preliminary data.</text>
</comment>
<gene>
    <name evidence="1" type="ORF">A7985_01725</name>
</gene>
<evidence type="ECO:0000313" key="1">
    <source>
        <dbReference type="EMBL" id="OCQ22704.1"/>
    </source>
</evidence>
<evidence type="ECO:0008006" key="3">
    <source>
        <dbReference type="Google" id="ProtNLM"/>
    </source>
</evidence>
<proteinExistence type="predicted"/>
<dbReference type="PANTHER" id="PTHR35802:SF1">
    <property type="entry name" value="PROTEASE SYNTHASE AND SPORULATION PROTEIN PAI 2"/>
    <property type="match status" value="1"/>
</dbReference>
<name>A0A1C0TTY8_9GAMM</name>
<sequence>MSYPPTDYVESNNVELFEIIERYPLATLFCQAHDMDDAVDDVIDHVMDHKIDIHSCHMPLSLCRESLTLYGHANPTNPLKKFKGKQIHGVFHGPDTYLSPAQIKGIKLPTWDYATVHIQARLHEIEEFDKQIEALHHMLTAFETDSQPWQLSAVPEKQLIAMCKSLLFFELKVTHITGQFKLSQNKPAETRSEIANLLSASKSEMSAYYQ</sequence>
<reference evidence="2" key="1">
    <citation type="submission" date="2016-07" db="EMBL/GenBank/DDBJ databases">
        <authorList>
            <person name="Florea S."/>
            <person name="Webb J.S."/>
            <person name="Jaromczyk J."/>
            <person name="Schardl C.L."/>
        </authorList>
    </citation>
    <scope>NUCLEOTIDE SEQUENCE [LARGE SCALE GENOMIC DNA]</scope>
    <source>
        <strain evidence="2">IPB1</strain>
    </source>
</reference>
<dbReference type="RefSeq" id="WP_065788714.1">
    <property type="nucleotide sequence ID" value="NZ_MAUJ01000001.1"/>
</dbReference>
<protein>
    <recommendedName>
        <fullName evidence="3">Transcriptional regulator</fullName>
    </recommendedName>
</protein>
<evidence type="ECO:0000313" key="2">
    <source>
        <dbReference type="Proteomes" id="UP000093366"/>
    </source>
</evidence>
<dbReference type="SUPFAM" id="SSF50475">
    <property type="entry name" value="FMN-binding split barrel"/>
    <property type="match status" value="1"/>
</dbReference>
<dbReference type="Pfam" id="PF04299">
    <property type="entry name" value="FMN_bind_2"/>
    <property type="match status" value="1"/>
</dbReference>
<dbReference type="EMBL" id="MAUJ01000001">
    <property type="protein sequence ID" value="OCQ22704.1"/>
    <property type="molecule type" value="Genomic_DNA"/>
</dbReference>
<dbReference type="Proteomes" id="UP000093366">
    <property type="component" value="Unassembled WGS sequence"/>
</dbReference>
<dbReference type="PANTHER" id="PTHR35802">
    <property type="entry name" value="PROTEASE SYNTHASE AND SPORULATION PROTEIN PAI 2"/>
    <property type="match status" value="1"/>
</dbReference>
<dbReference type="AlphaFoldDB" id="A0A1C0TTY8"/>
<dbReference type="InterPro" id="IPR012349">
    <property type="entry name" value="Split_barrel_FMN-bd"/>
</dbReference>
<dbReference type="InterPro" id="IPR007396">
    <property type="entry name" value="TR_PAI2-type"/>
</dbReference>
<organism evidence="1 2">
    <name type="scientific">Pseudoalteromonas luteoviolacea</name>
    <dbReference type="NCBI Taxonomy" id="43657"/>
    <lineage>
        <taxon>Bacteria</taxon>
        <taxon>Pseudomonadati</taxon>
        <taxon>Pseudomonadota</taxon>
        <taxon>Gammaproteobacteria</taxon>
        <taxon>Alteromonadales</taxon>
        <taxon>Pseudoalteromonadaceae</taxon>
        <taxon>Pseudoalteromonas</taxon>
    </lineage>
</organism>
<accession>A0A1C0TTY8</accession>